<name>I4I046_MICAE</name>
<evidence type="ECO:0000313" key="1">
    <source>
        <dbReference type="EMBL" id="CCI27670.1"/>
    </source>
</evidence>
<reference evidence="1 2" key="1">
    <citation type="submission" date="2012-04" db="EMBL/GenBank/DDBJ databases">
        <authorList>
            <person name="Genoscope - CEA"/>
        </authorList>
    </citation>
    <scope>NUCLEOTIDE SEQUENCE [LARGE SCALE GENOMIC DNA]</scope>
    <source>
        <strain evidence="1 2">9808</strain>
    </source>
</reference>
<sequence>MIAKGRIIVSFCQGVRSDIGIIARMSLIVRNLVTQGFWQ</sequence>
<dbReference type="Proteomes" id="UP000005291">
    <property type="component" value="Unassembled WGS sequence"/>
</dbReference>
<accession>I4I046</accession>
<dbReference type="EMBL" id="CAIN01000290">
    <property type="protein sequence ID" value="CCI27670.1"/>
    <property type="molecule type" value="Genomic_DNA"/>
</dbReference>
<dbReference type="HOGENOM" id="CLU_3312757_0_0_3"/>
<dbReference type="AlphaFoldDB" id="I4I046"/>
<protein>
    <submittedName>
        <fullName evidence="1">Uncharacterized protein</fullName>
    </submittedName>
</protein>
<organism evidence="1 2">
    <name type="scientific">Microcystis aeruginosa PCC 9808</name>
    <dbReference type="NCBI Taxonomy" id="1160284"/>
    <lineage>
        <taxon>Bacteria</taxon>
        <taxon>Bacillati</taxon>
        <taxon>Cyanobacteriota</taxon>
        <taxon>Cyanophyceae</taxon>
        <taxon>Oscillatoriophycideae</taxon>
        <taxon>Chroococcales</taxon>
        <taxon>Microcystaceae</taxon>
        <taxon>Microcystis</taxon>
    </lineage>
</organism>
<evidence type="ECO:0000313" key="2">
    <source>
        <dbReference type="Proteomes" id="UP000005291"/>
    </source>
</evidence>
<gene>
    <name evidence="1" type="ORF">MICAG_360038</name>
</gene>
<proteinExistence type="predicted"/>
<comment type="caution">
    <text evidence="1">The sequence shown here is derived from an EMBL/GenBank/DDBJ whole genome shotgun (WGS) entry which is preliminary data.</text>
</comment>